<accession>A0A486XF23</accession>
<sequence length="84" mass="9837">MRIGDDVKMHLEVNSIEAYRFKFTIFDNKRKVVTGTNLYAINCDIRLLDKPDSDMHCEDHILGNHVRPVCAYRPEQDNNTNNEQ</sequence>
<dbReference type="AlphaFoldDB" id="A0A486XF23"/>
<organism evidence="1">
    <name type="scientific">Rheinheimera sp. BAL341</name>
    <dbReference type="NCBI Taxonomy" id="1708203"/>
    <lineage>
        <taxon>Bacteria</taxon>
        <taxon>Pseudomonadati</taxon>
        <taxon>Pseudomonadota</taxon>
        <taxon>Gammaproteobacteria</taxon>
        <taxon>Chromatiales</taxon>
        <taxon>Chromatiaceae</taxon>
        <taxon>Rheinheimera</taxon>
    </lineage>
</organism>
<dbReference type="EMBL" id="CAAJGR010000001">
    <property type="protein sequence ID" value="VHN99458.1"/>
    <property type="molecule type" value="Genomic_DNA"/>
</dbReference>
<name>A0A486XF23_9GAMM</name>
<protein>
    <submittedName>
        <fullName evidence="1">Uncharacterized protein</fullName>
    </submittedName>
</protein>
<proteinExistence type="predicted"/>
<evidence type="ECO:0000313" key="1">
    <source>
        <dbReference type="EMBL" id="VHN99458.1"/>
    </source>
</evidence>
<gene>
    <name evidence="1" type="ORF">BAL341_005</name>
</gene>
<reference evidence="1" key="1">
    <citation type="submission" date="2019-04" db="EMBL/GenBank/DDBJ databases">
        <authorList>
            <person name="Brambilla D."/>
        </authorList>
    </citation>
    <scope>NUCLEOTIDE SEQUENCE</scope>
    <source>
        <strain evidence="1">BAL1</strain>
    </source>
</reference>